<accession>A0A926HP54</accession>
<dbReference type="Proteomes" id="UP000623172">
    <property type="component" value="Unassembled WGS sequence"/>
</dbReference>
<dbReference type="PANTHER" id="PTHR43736">
    <property type="entry name" value="ADP-RIBOSE PYROPHOSPHATASE"/>
    <property type="match status" value="1"/>
</dbReference>
<keyword evidence="5" id="KW-1185">Reference proteome</keyword>
<dbReference type="PROSITE" id="PS51462">
    <property type="entry name" value="NUDIX"/>
    <property type="match status" value="1"/>
</dbReference>
<evidence type="ECO:0000256" key="1">
    <source>
        <dbReference type="ARBA" id="ARBA00022801"/>
    </source>
</evidence>
<dbReference type="RefSeq" id="WP_249314227.1">
    <property type="nucleotide sequence ID" value="NZ_JACRSR010000001.1"/>
</dbReference>
<dbReference type="CDD" id="cd18873">
    <property type="entry name" value="NUDIX_NadM_like"/>
    <property type="match status" value="1"/>
</dbReference>
<dbReference type="InterPro" id="IPR000086">
    <property type="entry name" value="NUDIX_hydrolase_dom"/>
</dbReference>
<comment type="similarity">
    <text evidence="2">Belongs to the Nudix hydrolase family.</text>
</comment>
<dbReference type="Pfam" id="PF00293">
    <property type="entry name" value="NUDIX"/>
    <property type="match status" value="1"/>
</dbReference>
<evidence type="ECO:0000313" key="5">
    <source>
        <dbReference type="Proteomes" id="UP000623172"/>
    </source>
</evidence>
<name>A0A926HP54_9FIRM</name>
<dbReference type="InterPro" id="IPR020084">
    <property type="entry name" value="NUDIX_hydrolase_CS"/>
</dbReference>
<gene>
    <name evidence="4" type="ORF">H8696_00520</name>
</gene>
<dbReference type="GO" id="GO:0016787">
    <property type="term" value="F:hydrolase activity"/>
    <property type="evidence" value="ECO:0007669"/>
    <property type="project" value="UniProtKB-KW"/>
</dbReference>
<feature type="domain" description="Nudix hydrolase" evidence="3">
    <location>
        <begin position="24"/>
        <end position="160"/>
    </location>
</feature>
<organism evidence="4 5">
    <name type="scientific">Gehongia tenuis</name>
    <dbReference type="NCBI Taxonomy" id="2763655"/>
    <lineage>
        <taxon>Bacteria</taxon>
        <taxon>Bacillati</taxon>
        <taxon>Bacillota</taxon>
        <taxon>Clostridia</taxon>
        <taxon>Christensenellales</taxon>
        <taxon>Christensenellaceae</taxon>
        <taxon>Gehongia</taxon>
    </lineage>
</organism>
<evidence type="ECO:0000259" key="3">
    <source>
        <dbReference type="PROSITE" id="PS51462"/>
    </source>
</evidence>
<protein>
    <submittedName>
        <fullName evidence="4">NUDIX hydrolase</fullName>
    </submittedName>
</protein>
<reference evidence="4" key="1">
    <citation type="submission" date="2020-08" db="EMBL/GenBank/DDBJ databases">
        <title>Genome public.</title>
        <authorList>
            <person name="Liu C."/>
            <person name="Sun Q."/>
        </authorList>
    </citation>
    <scope>NUCLEOTIDE SEQUENCE</scope>
    <source>
        <strain evidence="4">NSJ-53</strain>
    </source>
</reference>
<dbReference type="AlphaFoldDB" id="A0A926HP54"/>
<dbReference type="PROSITE" id="PS00893">
    <property type="entry name" value="NUDIX_BOX"/>
    <property type="match status" value="1"/>
</dbReference>
<comment type="caution">
    <text evidence="4">The sequence shown here is derived from an EMBL/GenBank/DDBJ whole genome shotgun (WGS) entry which is preliminary data.</text>
</comment>
<evidence type="ECO:0000313" key="4">
    <source>
        <dbReference type="EMBL" id="MBC8530330.1"/>
    </source>
</evidence>
<dbReference type="SUPFAM" id="SSF55811">
    <property type="entry name" value="Nudix"/>
    <property type="match status" value="1"/>
</dbReference>
<dbReference type="EMBL" id="JACRSR010000001">
    <property type="protein sequence ID" value="MBC8530330.1"/>
    <property type="molecule type" value="Genomic_DNA"/>
</dbReference>
<keyword evidence="1 2" id="KW-0378">Hydrolase</keyword>
<dbReference type="InterPro" id="IPR015797">
    <property type="entry name" value="NUDIX_hydrolase-like_dom_sf"/>
</dbReference>
<dbReference type="InterPro" id="IPR020476">
    <property type="entry name" value="Nudix_hydrolase"/>
</dbReference>
<dbReference type="Gene3D" id="3.90.79.10">
    <property type="entry name" value="Nucleoside Triphosphate Pyrophosphohydrolase"/>
    <property type="match status" value="1"/>
</dbReference>
<dbReference type="PRINTS" id="PR00502">
    <property type="entry name" value="NUDIXFAMILY"/>
</dbReference>
<sequence length="230" mass="25414">MIRDREGRTLEEFLAAYDPKKYDQPSITVDMVVFMPRNERLTVLIIKRGNHPFLGEWALPGGFMNMDETLEEAAARELVEETGVTDAALHPLGWFDSVHRDPRGRIVTGAFWAVVPEGCRVAPGDDAAAAMFVPVGLVELTAGYRVVAHTKEGPVKASAVWQERPVHNGIHRRLVQGGKSGFGADHGLILIQAMLALREASYGVGVMEALPDDYTSEDVKRMREILRGRP</sequence>
<proteinExistence type="inferred from homology"/>
<dbReference type="PANTHER" id="PTHR43736:SF4">
    <property type="entry name" value="SLR1690 PROTEIN"/>
    <property type="match status" value="1"/>
</dbReference>
<evidence type="ECO:0000256" key="2">
    <source>
        <dbReference type="RuleBase" id="RU003476"/>
    </source>
</evidence>